<dbReference type="PANTHER" id="PTHR33373:SF23">
    <property type="entry name" value="DUF4050 DOMAIN-CONTAINING PROTEIN"/>
    <property type="match status" value="1"/>
</dbReference>
<organism evidence="3 4">
    <name type="scientific">Tagetes erecta</name>
    <name type="common">African marigold</name>
    <dbReference type="NCBI Taxonomy" id="13708"/>
    <lineage>
        <taxon>Eukaryota</taxon>
        <taxon>Viridiplantae</taxon>
        <taxon>Streptophyta</taxon>
        <taxon>Embryophyta</taxon>
        <taxon>Tracheophyta</taxon>
        <taxon>Spermatophyta</taxon>
        <taxon>Magnoliopsida</taxon>
        <taxon>eudicotyledons</taxon>
        <taxon>Gunneridae</taxon>
        <taxon>Pentapetalae</taxon>
        <taxon>asterids</taxon>
        <taxon>campanulids</taxon>
        <taxon>Asterales</taxon>
        <taxon>Asteraceae</taxon>
        <taxon>Asteroideae</taxon>
        <taxon>Heliantheae alliance</taxon>
        <taxon>Tageteae</taxon>
        <taxon>Tagetes</taxon>
    </lineage>
</organism>
<gene>
    <name evidence="3" type="ORF">QVD17_23284</name>
</gene>
<proteinExistence type="predicted"/>
<dbReference type="PANTHER" id="PTHR33373">
    <property type="entry name" value="OS07G0479600 PROTEIN"/>
    <property type="match status" value="1"/>
</dbReference>
<dbReference type="Pfam" id="PF13259">
    <property type="entry name" value="clamp_Gag1-like"/>
    <property type="match status" value="1"/>
</dbReference>
<name>A0AAD8KHE5_TARER</name>
<comment type="caution">
    <text evidence="3">The sequence shown here is derived from an EMBL/GenBank/DDBJ whole genome shotgun (WGS) entry which is preliminary data.</text>
</comment>
<evidence type="ECO:0000313" key="3">
    <source>
        <dbReference type="EMBL" id="KAK1421151.1"/>
    </source>
</evidence>
<accession>A0AAD8KHE5</accession>
<evidence type="ECO:0000259" key="2">
    <source>
        <dbReference type="Pfam" id="PF13259"/>
    </source>
</evidence>
<feature type="region of interest" description="Disordered" evidence="1">
    <location>
        <begin position="1"/>
        <end position="36"/>
    </location>
</feature>
<feature type="compositionally biased region" description="Polar residues" evidence="1">
    <location>
        <begin position="9"/>
        <end position="18"/>
    </location>
</feature>
<dbReference type="EMBL" id="JAUHHV010000006">
    <property type="protein sequence ID" value="KAK1421151.1"/>
    <property type="molecule type" value="Genomic_DNA"/>
</dbReference>
<feature type="compositionally biased region" description="Basic and acidic residues" evidence="1">
    <location>
        <begin position="22"/>
        <end position="33"/>
    </location>
</feature>
<evidence type="ECO:0000313" key="4">
    <source>
        <dbReference type="Proteomes" id="UP001229421"/>
    </source>
</evidence>
<reference evidence="3" key="1">
    <citation type="journal article" date="2023" name="bioRxiv">
        <title>Improved chromosome-level genome assembly for marigold (Tagetes erecta).</title>
        <authorList>
            <person name="Jiang F."/>
            <person name="Yuan L."/>
            <person name="Wang S."/>
            <person name="Wang H."/>
            <person name="Xu D."/>
            <person name="Wang A."/>
            <person name="Fan W."/>
        </authorList>
    </citation>
    <scope>NUCLEOTIDE SEQUENCE</scope>
    <source>
        <strain evidence="3">WSJ</strain>
        <tissue evidence="3">Leaf</tissue>
    </source>
</reference>
<dbReference type="Proteomes" id="UP001229421">
    <property type="component" value="Unassembled WGS sequence"/>
</dbReference>
<dbReference type="AlphaFoldDB" id="A0AAD8KHE5"/>
<protein>
    <recommendedName>
        <fullName evidence="2">Gag1-like clamp domain-containing protein</fullName>
    </recommendedName>
</protein>
<dbReference type="InterPro" id="IPR025124">
    <property type="entry name" value="Gag1-like_clamp"/>
</dbReference>
<keyword evidence="4" id="KW-1185">Reference proteome</keyword>
<feature type="domain" description="Gag1-like clamp" evidence="2">
    <location>
        <begin position="12"/>
        <end position="109"/>
    </location>
</feature>
<sequence length="110" mass="12637">MEIDDRKSLISSNQSSRGSKMVNEEKKSTKRDASNPLFVNHAELAWHEMRRAWVGDRSQTTHTNFRQPILSWTTSFEDLLSSGDPFPDPIPLADVVDLLVDIWVEEGFYN</sequence>
<evidence type="ECO:0000256" key="1">
    <source>
        <dbReference type="SAM" id="MobiDB-lite"/>
    </source>
</evidence>